<name>A0A6J5LCT3_9CAUD</name>
<organism evidence="1">
    <name type="scientific">uncultured Caudovirales phage</name>
    <dbReference type="NCBI Taxonomy" id="2100421"/>
    <lineage>
        <taxon>Viruses</taxon>
        <taxon>Duplodnaviria</taxon>
        <taxon>Heunggongvirae</taxon>
        <taxon>Uroviricota</taxon>
        <taxon>Caudoviricetes</taxon>
        <taxon>Peduoviridae</taxon>
        <taxon>Maltschvirus</taxon>
        <taxon>Maltschvirus maltsch</taxon>
    </lineage>
</organism>
<feature type="non-terminal residue" evidence="1">
    <location>
        <position position="33"/>
    </location>
</feature>
<protein>
    <submittedName>
        <fullName evidence="1">Uncharacterized protein</fullName>
    </submittedName>
</protein>
<gene>
    <name evidence="1" type="ORF">UFOVP260_1</name>
</gene>
<proteinExistence type="predicted"/>
<dbReference type="EMBL" id="LR796260">
    <property type="protein sequence ID" value="CAB4132294.1"/>
    <property type="molecule type" value="Genomic_DNA"/>
</dbReference>
<sequence>MSKDVAKRYQDNLARIKKVVRNTHDYFKDNYDR</sequence>
<accession>A0A6J5LCT3</accession>
<evidence type="ECO:0000313" key="1">
    <source>
        <dbReference type="EMBL" id="CAB4132294.1"/>
    </source>
</evidence>
<reference evidence="1" key="1">
    <citation type="submission" date="2020-04" db="EMBL/GenBank/DDBJ databases">
        <authorList>
            <person name="Chiriac C."/>
            <person name="Salcher M."/>
            <person name="Ghai R."/>
            <person name="Kavagutti S V."/>
        </authorList>
    </citation>
    <scope>NUCLEOTIDE SEQUENCE</scope>
</reference>